<organism evidence="1">
    <name type="scientific">Citrobacter farmeri</name>
    <dbReference type="NCBI Taxonomy" id="67824"/>
    <lineage>
        <taxon>Bacteria</taxon>
        <taxon>Pseudomonadati</taxon>
        <taxon>Pseudomonadota</taxon>
        <taxon>Gammaproteobacteria</taxon>
        <taxon>Enterobacterales</taxon>
        <taxon>Enterobacteriaceae</taxon>
        <taxon>Citrobacter</taxon>
    </lineage>
</organism>
<protein>
    <submittedName>
        <fullName evidence="1">Uncharacterized protein</fullName>
    </submittedName>
</protein>
<sequence>MAAKERYCYQILKIHSVIVDFDGKPHLSKVPGVVQGETFNQWRRRVLGPEVDNVVVYCPQEPSPQTRMHNLRVANSARHVERMFREFGKTKDNKKQKAVDDAIADTTAKFSNVPWETLEDLLAEKQHSLEPSIQDFFQRIIESSRKSEEDISIEKLLNELIDSYNSAARMFREKVNKSCDCKLEV</sequence>
<comment type="caution">
    <text evidence="1">The sequence shown here is derived from an EMBL/GenBank/DDBJ whole genome shotgun (WGS) entry which is preliminary data.</text>
</comment>
<proteinExistence type="predicted"/>
<dbReference type="Proteomes" id="UP000864563">
    <property type="component" value="Unassembled WGS sequence"/>
</dbReference>
<accession>A0A8H9NUS1</accession>
<gene>
    <name evidence="1" type="ORF">I8Y00_002228</name>
</gene>
<dbReference type="AlphaFoldDB" id="A0A8H9NUS1"/>
<evidence type="ECO:0000313" key="1">
    <source>
        <dbReference type="EMBL" id="HAT1585884.1"/>
    </source>
</evidence>
<dbReference type="EMBL" id="DACSDU010000008">
    <property type="protein sequence ID" value="HAT1585884.1"/>
    <property type="molecule type" value="Genomic_DNA"/>
</dbReference>
<reference evidence="1" key="2">
    <citation type="submission" date="2020-11" db="EMBL/GenBank/DDBJ databases">
        <authorList>
            <consortium name="NCBI Pathogen Detection Project"/>
        </authorList>
    </citation>
    <scope>NUCLEOTIDE SEQUENCE</scope>
    <source>
        <strain evidence="1">YDC697-2</strain>
    </source>
</reference>
<reference evidence="1" key="1">
    <citation type="journal article" date="2018" name="Genome Biol.">
        <title>SKESA: strategic k-mer extension for scrupulous assemblies.</title>
        <authorList>
            <person name="Souvorov A."/>
            <person name="Agarwala R."/>
            <person name="Lipman D.J."/>
        </authorList>
    </citation>
    <scope>NUCLEOTIDE SEQUENCE</scope>
    <source>
        <strain evidence="1">YDC697-2</strain>
    </source>
</reference>
<dbReference type="RefSeq" id="WP_115188185.1">
    <property type="nucleotide sequence ID" value="NZ_JAAMQE010000001.1"/>
</dbReference>
<name>A0A8H9NUS1_9ENTR</name>